<dbReference type="Gene3D" id="3.30.160.60">
    <property type="entry name" value="Classic Zinc Finger"/>
    <property type="match status" value="2"/>
</dbReference>
<dbReference type="SMART" id="SM00355">
    <property type="entry name" value="ZnF_C2H2"/>
    <property type="match status" value="2"/>
</dbReference>
<keyword evidence="4 7" id="KW-0863">Zinc-finger</keyword>
<dbReference type="EMBL" id="BMAV01002508">
    <property type="protein sequence ID" value="GFY41446.1"/>
    <property type="molecule type" value="Genomic_DNA"/>
</dbReference>
<keyword evidence="5" id="KW-0862">Zinc</keyword>
<dbReference type="Proteomes" id="UP000886998">
    <property type="component" value="Unassembled WGS sequence"/>
</dbReference>
<dbReference type="PANTHER" id="PTHR16515:SF49">
    <property type="entry name" value="GASTRULA ZINC FINGER PROTEIN XLCGF49.1-LIKE-RELATED"/>
    <property type="match status" value="1"/>
</dbReference>
<dbReference type="AlphaFoldDB" id="A0A8X7BQY3"/>
<evidence type="ECO:0000313" key="10">
    <source>
        <dbReference type="Proteomes" id="UP000886998"/>
    </source>
</evidence>
<dbReference type="GO" id="GO:0010468">
    <property type="term" value="P:regulation of gene expression"/>
    <property type="evidence" value="ECO:0007669"/>
    <property type="project" value="TreeGrafter"/>
</dbReference>
<dbReference type="InterPro" id="IPR036236">
    <property type="entry name" value="Znf_C2H2_sf"/>
</dbReference>
<reference evidence="9" key="1">
    <citation type="submission" date="2020-08" db="EMBL/GenBank/DDBJ databases">
        <title>Multicomponent nature underlies the extraordinary mechanical properties of spider dragline silk.</title>
        <authorList>
            <person name="Kono N."/>
            <person name="Nakamura H."/>
            <person name="Mori M."/>
            <person name="Yoshida Y."/>
            <person name="Ohtoshi R."/>
            <person name="Malay A.D."/>
            <person name="Moran D.A.P."/>
            <person name="Tomita M."/>
            <person name="Numata K."/>
            <person name="Arakawa K."/>
        </authorList>
    </citation>
    <scope>NUCLEOTIDE SEQUENCE</scope>
</reference>
<dbReference type="SUPFAM" id="SSF57667">
    <property type="entry name" value="beta-beta-alpha zinc fingers"/>
    <property type="match status" value="1"/>
</dbReference>
<protein>
    <recommendedName>
        <fullName evidence="8">C2H2-type domain-containing protein</fullName>
    </recommendedName>
</protein>
<evidence type="ECO:0000256" key="3">
    <source>
        <dbReference type="ARBA" id="ARBA00022737"/>
    </source>
</evidence>
<evidence type="ECO:0000256" key="6">
    <source>
        <dbReference type="ARBA" id="ARBA00023242"/>
    </source>
</evidence>
<feature type="domain" description="C2H2-type" evidence="8">
    <location>
        <begin position="92"/>
        <end position="119"/>
    </location>
</feature>
<evidence type="ECO:0000256" key="7">
    <source>
        <dbReference type="PROSITE-ProRule" id="PRU00042"/>
    </source>
</evidence>
<organism evidence="9 10">
    <name type="scientific">Trichonephila inaurata madagascariensis</name>
    <dbReference type="NCBI Taxonomy" id="2747483"/>
    <lineage>
        <taxon>Eukaryota</taxon>
        <taxon>Metazoa</taxon>
        <taxon>Ecdysozoa</taxon>
        <taxon>Arthropoda</taxon>
        <taxon>Chelicerata</taxon>
        <taxon>Arachnida</taxon>
        <taxon>Araneae</taxon>
        <taxon>Araneomorphae</taxon>
        <taxon>Entelegynae</taxon>
        <taxon>Araneoidea</taxon>
        <taxon>Nephilidae</taxon>
        <taxon>Trichonephila</taxon>
        <taxon>Trichonephila inaurata</taxon>
    </lineage>
</organism>
<keyword evidence="3" id="KW-0677">Repeat</keyword>
<sequence length="147" mass="17141">MVQIYLQVKVILSYFHPTTCLVEVMDLIMMKGRLLPNHQLLKFDGLTGILPFESTSRQYPEHELLARNYLFDGEKSENTKRTASTSSSSNKFCCEYCLKCFTRKRSLIDHVNIHTGTRPYVCQFCSNTFTQRASCNRHMKLRHPELL</sequence>
<proteinExistence type="predicted"/>
<evidence type="ECO:0000256" key="1">
    <source>
        <dbReference type="ARBA" id="ARBA00004123"/>
    </source>
</evidence>
<name>A0A8X7BQY3_9ARAC</name>
<dbReference type="OrthoDB" id="1405595at2759"/>
<evidence type="ECO:0000256" key="5">
    <source>
        <dbReference type="ARBA" id="ARBA00022833"/>
    </source>
</evidence>
<keyword evidence="2" id="KW-0479">Metal-binding</keyword>
<evidence type="ECO:0000259" key="8">
    <source>
        <dbReference type="PROSITE" id="PS50157"/>
    </source>
</evidence>
<dbReference type="PROSITE" id="PS00028">
    <property type="entry name" value="ZINC_FINGER_C2H2_1"/>
    <property type="match status" value="2"/>
</dbReference>
<evidence type="ECO:0000256" key="2">
    <source>
        <dbReference type="ARBA" id="ARBA00022723"/>
    </source>
</evidence>
<keyword evidence="10" id="KW-1185">Reference proteome</keyword>
<comment type="caution">
    <text evidence="9">The sequence shown here is derived from an EMBL/GenBank/DDBJ whole genome shotgun (WGS) entry which is preliminary data.</text>
</comment>
<evidence type="ECO:0000313" key="9">
    <source>
        <dbReference type="EMBL" id="GFY41446.1"/>
    </source>
</evidence>
<evidence type="ECO:0000256" key="4">
    <source>
        <dbReference type="ARBA" id="ARBA00022771"/>
    </source>
</evidence>
<dbReference type="GO" id="GO:0008270">
    <property type="term" value="F:zinc ion binding"/>
    <property type="evidence" value="ECO:0007669"/>
    <property type="project" value="UniProtKB-KW"/>
</dbReference>
<dbReference type="InterPro" id="IPR013087">
    <property type="entry name" value="Znf_C2H2_type"/>
</dbReference>
<comment type="subcellular location">
    <subcellularLocation>
        <location evidence="1">Nucleus</location>
    </subcellularLocation>
</comment>
<gene>
    <name evidence="9" type="ORF">TNIN_77501</name>
</gene>
<feature type="domain" description="C2H2-type" evidence="8">
    <location>
        <begin position="120"/>
        <end position="143"/>
    </location>
</feature>
<keyword evidence="6" id="KW-0539">Nucleus</keyword>
<dbReference type="GO" id="GO:0005634">
    <property type="term" value="C:nucleus"/>
    <property type="evidence" value="ECO:0007669"/>
    <property type="project" value="UniProtKB-SubCell"/>
</dbReference>
<dbReference type="PROSITE" id="PS50157">
    <property type="entry name" value="ZINC_FINGER_C2H2_2"/>
    <property type="match status" value="2"/>
</dbReference>
<dbReference type="InterPro" id="IPR050331">
    <property type="entry name" value="Zinc_finger"/>
</dbReference>
<dbReference type="PANTHER" id="PTHR16515">
    <property type="entry name" value="PR DOMAIN ZINC FINGER PROTEIN"/>
    <property type="match status" value="1"/>
</dbReference>
<accession>A0A8X7BQY3</accession>